<sequence>MNVEHADWSLQNIKWPGHRRAVFREVSAGP</sequence>
<reference evidence="1" key="1">
    <citation type="submission" date="2014-11" db="EMBL/GenBank/DDBJ databases">
        <authorList>
            <person name="Amaro Gonzalez C."/>
        </authorList>
    </citation>
    <scope>NUCLEOTIDE SEQUENCE</scope>
</reference>
<proteinExistence type="predicted"/>
<name>A0A0E9QI24_ANGAN</name>
<dbReference type="EMBL" id="GBXM01092582">
    <property type="protein sequence ID" value="JAH15995.1"/>
    <property type="molecule type" value="Transcribed_RNA"/>
</dbReference>
<protein>
    <submittedName>
        <fullName evidence="1">Uncharacterized protein</fullName>
    </submittedName>
</protein>
<dbReference type="AlphaFoldDB" id="A0A0E9QI24"/>
<reference evidence="1" key="2">
    <citation type="journal article" date="2015" name="Fish Shellfish Immunol.">
        <title>Early steps in the European eel (Anguilla anguilla)-Vibrio vulnificus interaction in the gills: Role of the RtxA13 toxin.</title>
        <authorList>
            <person name="Callol A."/>
            <person name="Pajuelo D."/>
            <person name="Ebbesson L."/>
            <person name="Teles M."/>
            <person name="MacKenzie S."/>
            <person name="Amaro C."/>
        </authorList>
    </citation>
    <scope>NUCLEOTIDE SEQUENCE</scope>
</reference>
<organism evidence="1">
    <name type="scientific">Anguilla anguilla</name>
    <name type="common">European freshwater eel</name>
    <name type="synonym">Muraena anguilla</name>
    <dbReference type="NCBI Taxonomy" id="7936"/>
    <lineage>
        <taxon>Eukaryota</taxon>
        <taxon>Metazoa</taxon>
        <taxon>Chordata</taxon>
        <taxon>Craniata</taxon>
        <taxon>Vertebrata</taxon>
        <taxon>Euteleostomi</taxon>
        <taxon>Actinopterygii</taxon>
        <taxon>Neopterygii</taxon>
        <taxon>Teleostei</taxon>
        <taxon>Anguilliformes</taxon>
        <taxon>Anguillidae</taxon>
        <taxon>Anguilla</taxon>
    </lineage>
</organism>
<accession>A0A0E9QI24</accession>
<evidence type="ECO:0000313" key="1">
    <source>
        <dbReference type="EMBL" id="JAH15995.1"/>
    </source>
</evidence>